<name>A0AAX6HAE8_IRIPA</name>
<proteinExistence type="inferred from homology"/>
<keyword evidence="7" id="KW-1185">Reference proteome</keyword>
<evidence type="ECO:0000256" key="3">
    <source>
        <dbReference type="ARBA" id="ARBA00024378"/>
    </source>
</evidence>
<evidence type="ECO:0000259" key="5">
    <source>
        <dbReference type="Pfam" id="PF13178"/>
    </source>
</evidence>
<dbReference type="PANTHER" id="PTHR32295">
    <property type="entry name" value="IQ-DOMAIN 5-RELATED"/>
    <property type="match status" value="1"/>
</dbReference>
<evidence type="ECO:0000256" key="2">
    <source>
        <dbReference type="ARBA" id="ARBA00024341"/>
    </source>
</evidence>
<dbReference type="InterPro" id="IPR000048">
    <property type="entry name" value="IQ_motif_EF-hand-BS"/>
</dbReference>
<organism evidence="6 7">
    <name type="scientific">Iris pallida</name>
    <name type="common">Sweet iris</name>
    <dbReference type="NCBI Taxonomy" id="29817"/>
    <lineage>
        <taxon>Eukaryota</taxon>
        <taxon>Viridiplantae</taxon>
        <taxon>Streptophyta</taxon>
        <taxon>Embryophyta</taxon>
        <taxon>Tracheophyta</taxon>
        <taxon>Spermatophyta</taxon>
        <taxon>Magnoliopsida</taxon>
        <taxon>Liliopsida</taxon>
        <taxon>Asparagales</taxon>
        <taxon>Iridaceae</taxon>
        <taxon>Iridoideae</taxon>
        <taxon>Irideae</taxon>
        <taxon>Iris</taxon>
    </lineage>
</organism>
<dbReference type="PANTHER" id="PTHR32295:SF290">
    <property type="entry name" value="OS01G0190500 PROTEIN"/>
    <property type="match status" value="1"/>
</dbReference>
<comment type="subunit">
    <text evidence="3">Binds to multiple calmodulin (CaM) in the presence of Ca(2+) and CaM-like proteins.</text>
</comment>
<dbReference type="AlphaFoldDB" id="A0AAX6HAE8"/>
<dbReference type="Pfam" id="PF13178">
    <property type="entry name" value="DUF4005"/>
    <property type="match status" value="1"/>
</dbReference>
<protein>
    <recommendedName>
        <fullName evidence="5">DUF4005 domain-containing protein</fullName>
    </recommendedName>
</protein>
<dbReference type="Pfam" id="PF00612">
    <property type="entry name" value="IQ"/>
    <property type="match status" value="2"/>
</dbReference>
<evidence type="ECO:0000313" key="7">
    <source>
        <dbReference type="Proteomes" id="UP001140949"/>
    </source>
</evidence>
<dbReference type="Gene3D" id="1.20.5.190">
    <property type="match status" value="1"/>
</dbReference>
<feature type="region of interest" description="Disordered" evidence="4">
    <location>
        <begin position="255"/>
        <end position="288"/>
    </location>
</feature>
<dbReference type="Proteomes" id="UP001140949">
    <property type="component" value="Unassembled WGS sequence"/>
</dbReference>
<dbReference type="EMBL" id="JANAVB010011199">
    <property type="protein sequence ID" value="KAJ6837813.1"/>
    <property type="molecule type" value="Genomic_DNA"/>
</dbReference>
<dbReference type="GO" id="GO:0005516">
    <property type="term" value="F:calmodulin binding"/>
    <property type="evidence" value="ECO:0007669"/>
    <property type="project" value="UniProtKB-KW"/>
</dbReference>
<evidence type="ECO:0000256" key="1">
    <source>
        <dbReference type="ARBA" id="ARBA00022860"/>
    </source>
</evidence>
<gene>
    <name evidence="6" type="ORF">M6B38_323055</name>
</gene>
<dbReference type="CDD" id="cd23767">
    <property type="entry name" value="IQCD"/>
    <property type="match status" value="1"/>
</dbReference>
<evidence type="ECO:0000256" key="4">
    <source>
        <dbReference type="SAM" id="MobiDB-lite"/>
    </source>
</evidence>
<reference evidence="6" key="1">
    <citation type="journal article" date="2023" name="GigaByte">
        <title>Genome assembly of the bearded iris, Iris pallida Lam.</title>
        <authorList>
            <person name="Bruccoleri R.E."/>
            <person name="Oakeley E.J."/>
            <person name="Faust A.M.E."/>
            <person name="Altorfer M."/>
            <person name="Dessus-Babus S."/>
            <person name="Burckhardt D."/>
            <person name="Oertli M."/>
            <person name="Naumann U."/>
            <person name="Petersen F."/>
            <person name="Wong J."/>
        </authorList>
    </citation>
    <scope>NUCLEOTIDE SEQUENCE</scope>
    <source>
        <strain evidence="6">GSM-AAB239-AS_SAM_17_03QT</strain>
    </source>
</reference>
<sequence>MGRTTRWLKNFLVGGGKKENRASEENGFSSGGEERREKKRWSFKSGRDAAEANSNQPPVPEDNAAWFHTIYCGSEKQQNKHAIAVAAAPAAAADATVAAAQAAVAVVRLTRNGRSSVTVLCGGVQERLAAVKIQTIFRGYLAKKALRALKALVKLQALVRGYFVRKQAVATLHSMQALIRAQATVRAQKCRSLLSNDHHRWLNPETIPRKSTERFEDARSDHLASVHSRRLSANLDNTATNGYDRSPKIVEIDTCRSKSRSSLSRTSPSSLLDSTEQEDMTVNSVSSPLPPCQIPARISIPDYRNFQDREWCYTGGERCRFSSSTAQSTPRYMSSAGIAPSTSAKSLSEANGVYRKFLNLPNCPNYMSNTQSFEAKVRSQSAPKQRTEAAVGPRKRLPLSEVLLDSRASLSGV</sequence>
<feature type="region of interest" description="Disordered" evidence="4">
    <location>
        <begin position="1"/>
        <end position="61"/>
    </location>
</feature>
<comment type="similarity">
    <text evidence="2">Belongs to the IQD family.</text>
</comment>
<comment type="caution">
    <text evidence="6">The sequence shown here is derived from an EMBL/GenBank/DDBJ whole genome shotgun (WGS) entry which is preliminary data.</text>
</comment>
<dbReference type="PROSITE" id="PS50096">
    <property type="entry name" value="IQ"/>
    <property type="match status" value="2"/>
</dbReference>
<dbReference type="InterPro" id="IPR025064">
    <property type="entry name" value="DUF4005"/>
</dbReference>
<accession>A0AAX6HAE8</accession>
<keyword evidence="1" id="KW-0112">Calmodulin-binding</keyword>
<dbReference type="SMART" id="SM00015">
    <property type="entry name" value="IQ"/>
    <property type="match status" value="2"/>
</dbReference>
<reference evidence="6" key="2">
    <citation type="submission" date="2023-04" db="EMBL/GenBank/DDBJ databases">
        <authorList>
            <person name="Bruccoleri R.E."/>
            <person name="Oakeley E.J."/>
            <person name="Faust A.-M."/>
            <person name="Dessus-Babus S."/>
            <person name="Altorfer M."/>
            <person name="Burckhardt D."/>
            <person name="Oertli M."/>
            <person name="Naumann U."/>
            <person name="Petersen F."/>
            <person name="Wong J."/>
        </authorList>
    </citation>
    <scope>NUCLEOTIDE SEQUENCE</scope>
    <source>
        <strain evidence="6">GSM-AAB239-AS_SAM_17_03QT</strain>
        <tissue evidence="6">Leaf</tissue>
    </source>
</reference>
<feature type="compositionally biased region" description="Low complexity" evidence="4">
    <location>
        <begin position="260"/>
        <end position="274"/>
    </location>
</feature>
<evidence type="ECO:0000313" key="6">
    <source>
        <dbReference type="EMBL" id="KAJ6837813.1"/>
    </source>
</evidence>
<feature type="domain" description="DUF4005" evidence="5">
    <location>
        <begin position="323"/>
        <end position="390"/>
    </location>
</feature>